<keyword evidence="1" id="KW-0472">Membrane</keyword>
<feature type="transmembrane region" description="Helical" evidence="1">
    <location>
        <begin position="84"/>
        <end position="104"/>
    </location>
</feature>
<accession>A0A6G9Y5A4</accession>
<keyword evidence="1" id="KW-1133">Transmembrane helix</keyword>
<proteinExistence type="predicted"/>
<dbReference type="Proteomes" id="UP000503540">
    <property type="component" value="Chromosome"/>
</dbReference>
<dbReference type="KEGG" id="nah:F5544_01725"/>
<dbReference type="RefSeq" id="WP_167471540.1">
    <property type="nucleotide sequence ID" value="NZ_CP046172.1"/>
</dbReference>
<organism evidence="2 3">
    <name type="scientific">Nocardia arthritidis</name>
    <dbReference type="NCBI Taxonomy" id="228602"/>
    <lineage>
        <taxon>Bacteria</taxon>
        <taxon>Bacillati</taxon>
        <taxon>Actinomycetota</taxon>
        <taxon>Actinomycetes</taxon>
        <taxon>Mycobacteriales</taxon>
        <taxon>Nocardiaceae</taxon>
        <taxon>Nocardia</taxon>
    </lineage>
</organism>
<protein>
    <submittedName>
        <fullName evidence="2">Sporulation protein</fullName>
    </submittedName>
</protein>
<sequence>MKNSEIRERARDAIAMGRVFGEPYESAGAVVIPAAIVGGGGGGAGYQDEGGEGSALAFGGRPVGAFVLRDGVVTWQPAVDVNTIVQTVGWVLSTGIVAFALLRLPRRLRG</sequence>
<dbReference type="EMBL" id="CP046172">
    <property type="protein sequence ID" value="QIS08267.1"/>
    <property type="molecule type" value="Genomic_DNA"/>
</dbReference>
<evidence type="ECO:0000313" key="3">
    <source>
        <dbReference type="Proteomes" id="UP000503540"/>
    </source>
</evidence>
<evidence type="ECO:0000313" key="2">
    <source>
        <dbReference type="EMBL" id="QIS08267.1"/>
    </source>
</evidence>
<name>A0A6G9Y5A4_9NOCA</name>
<gene>
    <name evidence="2" type="ORF">F5544_01725</name>
</gene>
<evidence type="ECO:0000256" key="1">
    <source>
        <dbReference type="SAM" id="Phobius"/>
    </source>
</evidence>
<dbReference type="AlphaFoldDB" id="A0A6G9Y5A4"/>
<reference evidence="2 3" key="1">
    <citation type="journal article" date="2019" name="ACS Chem. Biol.">
        <title>Identification and Mobilization of a Cryptic Antibiotic Biosynthesis Gene Locus from a Human-Pathogenic Nocardia Isolate.</title>
        <authorList>
            <person name="Herisse M."/>
            <person name="Ishida K."/>
            <person name="Porter J.L."/>
            <person name="Howden B."/>
            <person name="Hertweck C."/>
            <person name="Stinear T.P."/>
            <person name="Pidot S.J."/>
        </authorList>
    </citation>
    <scope>NUCLEOTIDE SEQUENCE [LARGE SCALE GENOMIC DNA]</scope>
    <source>
        <strain evidence="2 3">AUSMDU00012717</strain>
    </source>
</reference>
<keyword evidence="3" id="KW-1185">Reference proteome</keyword>
<keyword evidence="1" id="KW-0812">Transmembrane</keyword>